<dbReference type="OMA" id="KVVHWRQ"/>
<dbReference type="InterPro" id="IPR040174">
    <property type="entry name" value="RNLS"/>
</dbReference>
<dbReference type="EMBL" id="LSRX01001155">
    <property type="protein sequence ID" value="OLP82925.1"/>
    <property type="molecule type" value="Genomic_DNA"/>
</dbReference>
<organism evidence="2 3">
    <name type="scientific">Symbiodinium microadriaticum</name>
    <name type="common">Dinoflagellate</name>
    <name type="synonym">Zooxanthella microadriatica</name>
    <dbReference type="NCBI Taxonomy" id="2951"/>
    <lineage>
        <taxon>Eukaryota</taxon>
        <taxon>Sar</taxon>
        <taxon>Alveolata</taxon>
        <taxon>Dinophyceae</taxon>
        <taxon>Suessiales</taxon>
        <taxon>Symbiodiniaceae</taxon>
        <taxon>Symbiodinium</taxon>
    </lineage>
</organism>
<feature type="region of interest" description="Disordered" evidence="1">
    <location>
        <begin position="388"/>
        <end position="430"/>
    </location>
</feature>
<dbReference type="SUPFAM" id="SSF51905">
    <property type="entry name" value="FAD/NAD(P)-binding domain"/>
    <property type="match status" value="1"/>
</dbReference>
<evidence type="ECO:0000313" key="3">
    <source>
        <dbReference type="Proteomes" id="UP000186817"/>
    </source>
</evidence>
<keyword evidence="3" id="KW-1185">Reference proteome</keyword>
<name>A0A1Q9CJ43_SYMMI</name>
<dbReference type="Proteomes" id="UP000186817">
    <property type="component" value="Unassembled WGS sequence"/>
</dbReference>
<comment type="caution">
    <text evidence="2">The sequence shown here is derived from an EMBL/GenBank/DDBJ whole genome shotgun (WGS) entry which is preliminary data.</text>
</comment>
<accession>A0A1Q9CJ43</accession>
<gene>
    <name evidence="2" type="ORF">AK812_SmicGene36367</name>
</gene>
<dbReference type="InterPro" id="IPR036188">
    <property type="entry name" value="FAD/NAD-bd_sf"/>
</dbReference>
<proteinExistence type="predicted"/>
<dbReference type="OrthoDB" id="2161133at2759"/>
<dbReference type="GO" id="GO:0016651">
    <property type="term" value="F:oxidoreductase activity, acting on NAD(P)H"/>
    <property type="evidence" value="ECO:0007669"/>
    <property type="project" value="InterPro"/>
</dbReference>
<dbReference type="Gene3D" id="3.90.660.10">
    <property type="match status" value="1"/>
</dbReference>
<dbReference type="PANTHER" id="PTHR23357">
    <property type="entry name" value="RENALASE"/>
    <property type="match status" value="1"/>
</dbReference>
<sequence length="430" mass="45994">MTTCHSLRPPTPLRGKRWQLSACCWPPGPWEPLPRMCAERGGDGDGTPQMLIVGAGRMTSFWADVAGERVVADVGAQVISLRDPQRLPEWMEPHVMAADGLGLSATEEREPSWYHFCAPGGLPSLQRASLQEAQPDELCFNRRVVELTGSGGEWQAGFAGERGGRRPVGSQAFSVVVFAGTASDAGNLEGLRSVLSPHQLRALNGVRYDHRLCLALILKPQMAEHLEALCQGKAELLLEGALPVRLVARQEVKGRDGSKGGCAVVLHSTPTFAAENLQQAKRQNTAPAVLGRQALSKCLADLLNMALPKLEAAVLESKVVHWRQCQVRKPLVLDARSEACLVAEGAPTLILAGDYLAGDAAGSFEGCLDSADAAAAAALEALPFQAEARKPPGVSSGLSRPGPPRRWGYREEAKATSGRRWRAKTGDSTT</sequence>
<evidence type="ECO:0008006" key="4">
    <source>
        <dbReference type="Google" id="ProtNLM"/>
    </source>
</evidence>
<evidence type="ECO:0000256" key="1">
    <source>
        <dbReference type="SAM" id="MobiDB-lite"/>
    </source>
</evidence>
<protein>
    <recommendedName>
        <fullName evidence="4">Amine oxidase domain-containing protein</fullName>
    </recommendedName>
</protein>
<dbReference type="AlphaFoldDB" id="A0A1Q9CJ43"/>
<evidence type="ECO:0000313" key="2">
    <source>
        <dbReference type="EMBL" id="OLP82925.1"/>
    </source>
</evidence>
<reference evidence="2 3" key="1">
    <citation type="submission" date="2016-02" db="EMBL/GenBank/DDBJ databases">
        <title>Genome analysis of coral dinoflagellate symbionts highlights evolutionary adaptations to a symbiotic lifestyle.</title>
        <authorList>
            <person name="Aranda M."/>
            <person name="Li Y."/>
            <person name="Liew Y.J."/>
            <person name="Baumgarten S."/>
            <person name="Simakov O."/>
            <person name="Wilson M."/>
            <person name="Piel J."/>
            <person name="Ashoor H."/>
            <person name="Bougouffa S."/>
            <person name="Bajic V.B."/>
            <person name="Ryu T."/>
            <person name="Ravasi T."/>
            <person name="Bayer T."/>
            <person name="Micklem G."/>
            <person name="Kim H."/>
            <person name="Bhak J."/>
            <person name="Lajeunesse T.C."/>
            <person name="Voolstra C.R."/>
        </authorList>
    </citation>
    <scope>NUCLEOTIDE SEQUENCE [LARGE SCALE GENOMIC DNA]</scope>
    <source>
        <strain evidence="2 3">CCMP2467</strain>
    </source>
</reference>
<dbReference type="Gene3D" id="3.50.50.60">
    <property type="entry name" value="FAD/NAD(P)-binding domain"/>
    <property type="match status" value="1"/>
</dbReference>
<dbReference type="PANTHER" id="PTHR23357:SF1">
    <property type="entry name" value="RENALASE"/>
    <property type="match status" value="1"/>
</dbReference>
<dbReference type="GO" id="GO:0005576">
    <property type="term" value="C:extracellular region"/>
    <property type="evidence" value="ECO:0007669"/>
    <property type="project" value="TreeGrafter"/>
</dbReference>